<gene>
    <name evidence="4" type="ORF">SAMN05421733_11030</name>
</gene>
<dbReference type="GO" id="GO:0010181">
    <property type="term" value="F:FMN binding"/>
    <property type="evidence" value="ECO:0007669"/>
    <property type="project" value="TreeGrafter"/>
</dbReference>
<dbReference type="GO" id="GO:0016491">
    <property type="term" value="F:oxidoreductase activity"/>
    <property type="evidence" value="ECO:0007669"/>
    <property type="project" value="InterPro"/>
</dbReference>
<evidence type="ECO:0000259" key="3">
    <source>
        <dbReference type="Pfam" id="PF03358"/>
    </source>
</evidence>
<dbReference type="InterPro" id="IPR005025">
    <property type="entry name" value="FMN_Rdtase-like_dom"/>
</dbReference>
<name>A0A1G6J5V2_9GAMM</name>
<reference evidence="5" key="1">
    <citation type="submission" date="2016-09" db="EMBL/GenBank/DDBJ databases">
        <authorList>
            <person name="Varghese N."/>
            <person name="Submissions S."/>
        </authorList>
    </citation>
    <scope>NUCLEOTIDE SEQUENCE [LARGE SCALE GENOMIC DNA]</scope>
    <source>
        <strain evidence="5">ANC 4422</strain>
    </source>
</reference>
<dbReference type="SUPFAM" id="SSF52218">
    <property type="entry name" value="Flavoproteins"/>
    <property type="match status" value="1"/>
</dbReference>
<proteinExistence type="predicted"/>
<evidence type="ECO:0000313" key="4">
    <source>
        <dbReference type="EMBL" id="SDC14120.1"/>
    </source>
</evidence>
<feature type="domain" description="NADPH-dependent FMN reductase-like" evidence="3">
    <location>
        <begin position="1"/>
        <end position="139"/>
    </location>
</feature>
<keyword evidence="2" id="KW-0288">FMN</keyword>
<dbReference type="PANTHER" id="PTHR30543">
    <property type="entry name" value="CHROMATE REDUCTASE"/>
    <property type="match status" value="1"/>
</dbReference>
<accession>A0A1G6J5V2</accession>
<keyword evidence="5" id="KW-1185">Reference proteome</keyword>
<dbReference type="RefSeq" id="WP_092749386.1">
    <property type="nucleotide sequence ID" value="NZ_FMYL01000010.1"/>
</dbReference>
<dbReference type="STRING" id="1219383.SAMN05421733_11030"/>
<evidence type="ECO:0000313" key="5">
    <source>
        <dbReference type="Proteomes" id="UP000242501"/>
    </source>
</evidence>
<dbReference type="InterPro" id="IPR029039">
    <property type="entry name" value="Flavoprotein-like_sf"/>
</dbReference>
<evidence type="ECO:0000256" key="1">
    <source>
        <dbReference type="ARBA" id="ARBA00001917"/>
    </source>
</evidence>
<organism evidence="4 5">
    <name type="scientific">Acinetobacter boissieri</name>
    <dbReference type="NCBI Taxonomy" id="1219383"/>
    <lineage>
        <taxon>Bacteria</taxon>
        <taxon>Pseudomonadati</taxon>
        <taxon>Pseudomonadota</taxon>
        <taxon>Gammaproteobacteria</taxon>
        <taxon>Moraxellales</taxon>
        <taxon>Moraxellaceae</taxon>
        <taxon>Acinetobacter</taxon>
    </lineage>
</organism>
<dbReference type="EMBL" id="FMYL01000010">
    <property type="protein sequence ID" value="SDC14120.1"/>
    <property type="molecule type" value="Genomic_DNA"/>
</dbReference>
<dbReference type="Gene3D" id="3.40.50.360">
    <property type="match status" value="1"/>
</dbReference>
<evidence type="ECO:0000256" key="2">
    <source>
        <dbReference type="ARBA" id="ARBA00022643"/>
    </source>
</evidence>
<sequence>MNIKIITASVRKGRIGPQISDWISQSLQQKIDHLVEVIDLKDWNLPLDDEPFLPATGHYVQSHTQQWSEKISSGDVFIFVFPQYNWGYPASLKNAVDHLYKEWEGKVALMVSYANRGGAKAADQFQQVVEGLHMHNLSGRIEINLKDIRLNDEAKLVDALSDLQQYQNGLYDLIQESEVFLKNS</sequence>
<dbReference type="PANTHER" id="PTHR30543:SF21">
    <property type="entry name" value="NAD(P)H-DEPENDENT FMN REDUCTASE LOT6"/>
    <property type="match status" value="1"/>
</dbReference>
<comment type="cofactor">
    <cofactor evidence="1">
        <name>FMN</name>
        <dbReference type="ChEBI" id="CHEBI:58210"/>
    </cofactor>
</comment>
<dbReference type="Proteomes" id="UP000242501">
    <property type="component" value="Unassembled WGS sequence"/>
</dbReference>
<dbReference type="Pfam" id="PF03358">
    <property type="entry name" value="FMN_red"/>
    <property type="match status" value="1"/>
</dbReference>
<dbReference type="GO" id="GO:0005829">
    <property type="term" value="C:cytosol"/>
    <property type="evidence" value="ECO:0007669"/>
    <property type="project" value="TreeGrafter"/>
</dbReference>
<dbReference type="InterPro" id="IPR050712">
    <property type="entry name" value="NAD(P)H-dep_reductase"/>
</dbReference>
<dbReference type="AlphaFoldDB" id="A0A1G6J5V2"/>
<protein>
    <submittedName>
        <fullName evidence="4">NAD(P)H-dependent FMN reductase</fullName>
    </submittedName>
</protein>
<dbReference type="OrthoDB" id="9812295at2"/>
<keyword evidence="2" id="KW-0285">Flavoprotein</keyword>